<reference evidence="3" key="1">
    <citation type="journal article" date="2017" name="Cell">
        <title>Insights into land plant evolution garnered from the Marchantia polymorpha genome.</title>
        <authorList>
            <person name="Bowman J.L."/>
            <person name="Kohchi T."/>
            <person name="Yamato K.T."/>
            <person name="Jenkins J."/>
            <person name="Shu S."/>
            <person name="Ishizaki K."/>
            <person name="Yamaoka S."/>
            <person name="Nishihama R."/>
            <person name="Nakamura Y."/>
            <person name="Berger F."/>
            <person name="Adam C."/>
            <person name="Aki S.S."/>
            <person name="Althoff F."/>
            <person name="Araki T."/>
            <person name="Arteaga-Vazquez M.A."/>
            <person name="Balasubrmanian S."/>
            <person name="Barry K."/>
            <person name="Bauer D."/>
            <person name="Boehm C.R."/>
            <person name="Briginshaw L."/>
            <person name="Caballero-Perez J."/>
            <person name="Catarino B."/>
            <person name="Chen F."/>
            <person name="Chiyoda S."/>
            <person name="Chovatia M."/>
            <person name="Davies K.M."/>
            <person name="Delmans M."/>
            <person name="Demura T."/>
            <person name="Dierschke T."/>
            <person name="Dolan L."/>
            <person name="Dorantes-Acosta A.E."/>
            <person name="Eklund D.M."/>
            <person name="Florent S.N."/>
            <person name="Flores-Sandoval E."/>
            <person name="Fujiyama A."/>
            <person name="Fukuzawa H."/>
            <person name="Galik B."/>
            <person name="Grimanelli D."/>
            <person name="Grimwood J."/>
            <person name="Grossniklaus U."/>
            <person name="Hamada T."/>
            <person name="Haseloff J."/>
            <person name="Hetherington A.J."/>
            <person name="Higo A."/>
            <person name="Hirakawa Y."/>
            <person name="Hundley H.N."/>
            <person name="Ikeda Y."/>
            <person name="Inoue K."/>
            <person name="Inoue S.I."/>
            <person name="Ishida S."/>
            <person name="Jia Q."/>
            <person name="Kakita M."/>
            <person name="Kanazawa T."/>
            <person name="Kawai Y."/>
            <person name="Kawashima T."/>
            <person name="Kennedy M."/>
            <person name="Kinose K."/>
            <person name="Kinoshita T."/>
            <person name="Kohara Y."/>
            <person name="Koide E."/>
            <person name="Komatsu K."/>
            <person name="Kopischke S."/>
            <person name="Kubo M."/>
            <person name="Kyozuka J."/>
            <person name="Lagercrantz U."/>
            <person name="Lin S.S."/>
            <person name="Lindquist E."/>
            <person name="Lipzen A.M."/>
            <person name="Lu C.W."/>
            <person name="De Luna E."/>
            <person name="Martienssen R.A."/>
            <person name="Minamino N."/>
            <person name="Mizutani M."/>
            <person name="Mizutani M."/>
            <person name="Mochizuki N."/>
            <person name="Monte I."/>
            <person name="Mosher R."/>
            <person name="Nagasaki H."/>
            <person name="Nakagami H."/>
            <person name="Naramoto S."/>
            <person name="Nishitani K."/>
            <person name="Ohtani M."/>
            <person name="Okamoto T."/>
            <person name="Okumura M."/>
            <person name="Phillips J."/>
            <person name="Pollak B."/>
            <person name="Reinders A."/>
            <person name="Rovekamp M."/>
            <person name="Sano R."/>
            <person name="Sawa S."/>
            <person name="Schmid M.W."/>
            <person name="Shirakawa M."/>
            <person name="Solano R."/>
            <person name="Spunde A."/>
            <person name="Suetsugu N."/>
            <person name="Sugano S."/>
            <person name="Sugiyama A."/>
            <person name="Sun R."/>
            <person name="Suzuki Y."/>
            <person name="Takenaka M."/>
            <person name="Takezawa D."/>
            <person name="Tomogane H."/>
            <person name="Tsuzuki M."/>
            <person name="Ueda T."/>
            <person name="Umeda M."/>
            <person name="Ward J.M."/>
            <person name="Watanabe Y."/>
            <person name="Yazaki K."/>
            <person name="Yokoyama R."/>
            <person name="Yoshitake Y."/>
            <person name="Yotsui I."/>
            <person name="Zachgo S."/>
            <person name="Schmutz J."/>
        </authorList>
    </citation>
    <scope>NUCLEOTIDE SEQUENCE [LARGE SCALE GENOMIC DNA]</scope>
    <source>
        <strain evidence="3">Tak-1</strain>
    </source>
</reference>
<protein>
    <submittedName>
        <fullName evidence="2">Uncharacterized protein</fullName>
    </submittedName>
</protein>
<evidence type="ECO:0000313" key="3">
    <source>
        <dbReference type="Proteomes" id="UP000244005"/>
    </source>
</evidence>
<proteinExistence type="predicted"/>
<evidence type="ECO:0000256" key="1">
    <source>
        <dbReference type="SAM" id="MobiDB-lite"/>
    </source>
</evidence>
<dbReference type="EMBL" id="KZ772731">
    <property type="protein sequence ID" value="PTQ37053.1"/>
    <property type="molecule type" value="Genomic_DNA"/>
</dbReference>
<organism evidence="2 3">
    <name type="scientific">Marchantia polymorpha</name>
    <name type="common">Common liverwort</name>
    <name type="synonym">Marchantia aquatica</name>
    <dbReference type="NCBI Taxonomy" id="3197"/>
    <lineage>
        <taxon>Eukaryota</taxon>
        <taxon>Viridiplantae</taxon>
        <taxon>Streptophyta</taxon>
        <taxon>Embryophyta</taxon>
        <taxon>Marchantiophyta</taxon>
        <taxon>Marchantiopsida</taxon>
        <taxon>Marchantiidae</taxon>
        <taxon>Marchantiales</taxon>
        <taxon>Marchantiaceae</taxon>
        <taxon>Marchantia</taxon>
    </lineage>
</organism>
<keyword evidence="3" id="KW-1185">Reference proteome</keyword>
<name>A0A2R6WT70_MARPO</name>
<dbReference type="AlphaFoldDB" id="A0A2R6WT70"/>
<evidence type="ECO:0000313" key="2">
    <source>
        <dbReference type="EMBL" id="PTQ37053.1"/>
    </source>
</evidence>
<dbReference type="Proteomes" id="UP000244005">
    <property type="component" value="Unassembled WGS sequence"/>
</dbReference>
<gene>
    <name evidence="2" type="ORF">MARPO_0059s0006</name>
</gene>
<feature type="compositionally biased region" description="Polar residues" evidence="1">
    <location>
        <begin position="1"/>
        <end position="22"/>
    </location>
</feature>
<sequence length="146" mass="14638">MESTVLCSNSSSRAVQVRTGSPSFRAPPGGPIHALPTGHAYSLEPSRSAGRADARAKKAAGQRVEKSGAGFAGGGGCAARDGPGQATGNVVVLLRGGQFGSGGDRKEGRKEGRKEVRPRVDGGGGKMMTDDDGARATFCCSCSGSG</sequence>
<feature type="compositionally biased region" description="Basic and acidic residues" evidence="1">
    <location>
        <begin position="103"/>
        <end position="120"/>
    </location>
</feature>
<accession>A0A2R6WT70</accession>
<feature type="region of interest" description="Disordered" evidence="1">
    <location>
        <begin position="1"/>
        <end position="129"/>
    </location>
</feature>
<dbReference type="Gramene" id="Mp6g13440.1">
    <property type="protein sequence ID" value="Mp6g13440.1.cds"/>
    <property type="gene ID" value="Mp6g13440"/>
</dbReference>